<evidence type="ECO:0000256" key="1">
    <source>
        <dbReference type="SAM" id="SignalP"/>
    </source>
</evidence>
<feature type="signal peptide" evidence="1">
    <location>
        <begin position="1"/>
        <end position="36"/>
    </location>
</feature>
<sequence>MFSFDCREKQVSRRTVLGGALAGVAATGISTTMAYAAPGYTGDTLVVLSLRGGFDGLSAIVPIGDADYYKARPSIGVPKAQVIAGDGTFGLHPALAPLLPHWQSGKLAAVHAVGQPNPTRSHFAAMDAMENAAPGTSIRTGWLDRMLGVTGASGPLAGVSIGNAMPHRLYAGPAPDVSMASIDGFTLAGDSAKRPRAAALRAMYADAPALQAGQALAADQALTATASLRGATYTPANGATYPATELGTALRDVARLIKAKVGLATATVDCGDWDMHEGLGTGVKGQRMYDNLTELALALAAFATDLGAEGMASVTLLTVSEFGRRVAENGSHGVDHGHGNAMLVLGGGVRGGKIFTKWPGLSPDALVAGDLAATTDYRAVIGEVLQKRCGVGSLSQVFPDVSPSSFGLAAAR</sequence>
<dbReference type="Pfam" id="PF07394">
    <property type="entry name" value="DUF1501"/>
    <property type="match status" value="1"/>
</dbReference>
<dbReference type="EMBL" id="OBDY01000006">
    <property type="protein sequence ID" value="SNY40894.1"/>
    <property type="molecule type" value="Genomic_DNA"/>
</dbReference>
<reference evidence="2 3" key="1">
    <citation type="submission" date="2017-09" db="EMBL/GenBank/DDBJ databases">
        <authorList>
            <person name="Ehlers B."/>
            <person name="Leendertz F.H."/>
        </authorList>
    </citation>
    <scope>NUCLEOTIDE SEQUENCE [LARGE SCALE GENOMIC DNA]</scope>
    <source>
        <strain evidence="2 3">CGMCC 4.6857</strain>
    </source>
</reference>
<evidence type="ECO:0000313" key="2">
    <source>
        <dbReference type="EMBL" id="SNY40894.1"/>
    </source>
</evidence>
<name>A0A285HYX0_9ACTN</name>
<feature type="chain" id="PRO_5012425073" evidence="1">
    <location>
        <begin position="37"/>
        <end position="412"/>
    </location>
</feature>
<dbReference type="RefSeq" id="WP_097320923.1">
    <property type="nucleotide sequence ID" value="NZ_OBDY01000006.1"/>
</dbReference>
<protein>
    <submittedName>
        <fullName evidence="2">Uncharacterized conserved protein, DUF1501 family</fullName>
    </submittedName>
</protein>
<dbReference type="PANTHER" id="PTHR43737:SF1">
    <property type="entry name" value="DUF1501 DOMAIN-CONTAINING PROTEIN"/>
    <property type="match status" value="1"/>
</dbReference>
<dbReference type="InterPro" id="IPR010869">
    <property type="entry name" value="DUF1501"/>
</dbReference>
<gene>
    <name evidence="2" type="ORF">SAMN05421748_10696</name>
</gene>
<dbReference type="InterPro" id="IPR006311">
    <property type="entry name" value="TAT_signal"/>
</dbReference>
<keyword evidence="3" id="KW-1185">Reference proteome</keyword>
<dbReference type="PROSITE" id="PS51318">
    <property type="entry name" value="TAT"/>
    <property type="match status" value="1"/>
</dbReference>
<keyword evidence="1" id="KW-0732">Signal</keyword>
<dbReference type="OrthoDB" id="9779968at2"/>
<dbReference type="PANTHER" id="PTHR43737">
    <property type="entry name" value="BLL7424 PROTEIN"/>
    <property type="match status" value="1"/>
</dbReference>
<organism evidence="2 3">
    <name type="scientific">Paractinoplanes atraurantiacus</name>
    <dbReference type="NCBI Taxonomy" id="1036182"/>
    <lineage>
        <taxon>Bacteria</taxon>
        <taxon>Bacillati</taxon>
        <taxon>Actinomycetota</taxon>
        <taxon>Actinomycetes</taxon>
        <taxon>Micromonosporales</taxon>
        <taxon>Micromonosporaceae</taxon>
        <taxon>Paractinoplanes</taxon>
    </lineage>
</organism>
<accession>A0A285HYX0</accession>
<proteinExistence type="predicted"/>
<evidence type="ECO:0000313" key="3">
    <source>
        <dbReference type="Proteomes" id="UP000219612"/>
    </source>
</evidence>
<dbReference type="AlphaFoldDB" id="A0A285HYX0"/>
<dbReference type="Proteomes" id="UP000219612">
    <property type="component" value="Unassembled WGS sequence"/>
</dbReference>